<accession>A0A067L0M0</accession>
<keyword evidence="2" id="KW-1185">Reference proteome</keyword>
<dbReference type="AlphaFoldDB" id="A0A067L0M0"/>
<evidence type="ECO:0000313" key="2">
    <source>
        <dbReference type="Proteomes" id="UP000027138"/>
    </source>
</evidence>
<name>A0A067L0M0_JATCU</name>
<sequence>MAVQHEVFLYYLSRFDVLAVAEWLELGSTVVHQHRHFLLPGLFYDMYYLGERVYEWELGPDRRRVPNDVSYYMLSTRLIRLKQDIAAARRGLAAIDHLAAFVPALMSYLCGPNFWSSSLLLLCLILSLRRRSWTEAMAVPLFRWISSLLFCSQLLPLCALFTDVSYSYSSSSNTGMLETHLVSPYQMSPPSCTHVSIDDYNEVCQLYEAAYLKLAVARLLDEHVSVSTK</sequence>
<gene>
    <name evidence="1" type="ORF">JCGZ_07839</name>
</gene>
<dbReference type="Proteomes" id="UP000027138">
    <property type="component" value="Unassembled WGS sequence"/>
</dbReference>
<evidence type="ECO:0000313" key="1">
    <source>
        <dbReference type="EMBL" id="KDP37639.1"/>
    </source>
</evidence>
<reference evidence="1 2" key="1">
    <citation type="journal article" date="2014" name="PLoS ONE">
        <title>Global Analysis of Gene Expression Profiles in Physic Nut (Jatropha curcas L.) Seedlings Exposed to Salt Stress.</title>
        <authorList>
            <person name="Zhang L."/>
            <person name="Zhang C."/>
            <person name="Wu P."/>
            <person name="Chen Y."/>
            <person name="Li M."/>
            <person name="Jiang H."/>
            <person name="Wu G."/>
        </authorList>
    </citation>
    <scope>NUCLEOTIDE SEQUENCE [LARGE SCALE GENOMIC DNA]</scope>
    <source>
        <strain evidence="2">cv. GZQX0401</strain>
        <tissue evidence="1">Young leaves</tissue>
    </source>
</reference>
<proteinExistence type="predicted"/>
<dbReference type="EMBL" id="KK914392">
    <property type="protein sequence ID" value="KDP37639.1"/>
    <property type="molecule type" value="Genomic_DNA"/>
</dbReference>
<organism evidence="1 2">
    <name type="scientific">Jatropha curcas</name>
    <name type="common">Barbados nut</name>
    <dbReference type="NCBI Taxonomy" id="180498"/>
    <lineage>
        <taxon>Eukaryota</taxon>
        <taxon>Viridiplantae</taxon>
        <taxon>Streptophyta</taxon>
        <taxon>Embryophyta</taxon>
        <taxon>Tracheophyta</taxon>
        <taxon>Spermatophyta</taxon>
        <taxon>Magnoliopsida</taxon>
        <taxon>eudicotyledons</taxon>
        <taxon>Gunneridae</taxon>
        <taxon>Pentapetalae</taxon>
        <taxon>rosids</taxon>
        <taxon>fabids</taxon>
        <taxon>Malpighiales</taxon>
        <taxon>Euphorbiaceae</taxon>
        <taxon>Crotonoideae</taxon>
        <taxon>Jatropheae</taxon>
        <taxon>Jatropha</taxon>
    </lineage>
</organism>
<protein>
    <submittedName>
        <fullName evidence="1">Uncharacterized protein</fullName>
    </submittedName>
</protein>